<dbReference type="PANTHER" id="PTHR42743:SF11">
    <property type="entry name" value="AMINODEOXYCHORISMATE LYASE"/>
    <property type="match status" value="1"/>
</dbReference>
<dbReference type="STRING" id="1441095.AM592_18320"/>
<keyword evidence="8" id="KW-1185">Reference proteome</keyword>
<dbReference type="SUPFAM" id="SSF56752">
    <property type="entry name" value="D-aminoacid aminotransferase-like PLP-dependent enzymes"/>
    <property type="match status" value="1"/>
</dbReference>
<dbReference type="NCBIfam" id="NF005800">
    <property type="entry name" value="PRK07650.1"/>
    <property type="match status" value="1"/>
</dbReference>
<dbReference type="OrthoDB" id="9805628at2"/>
<keyword evidence="7" id="KW-0456">Lyase</keyword>
<dbReference type="InterPro" id="IPR018300">
    <property type="entry name" value="Aminotrans_IV_CS"/>
</dbReference>
<reference evidence="8" key="1">
    <citation type="submission" date="2015-08" db="EMBL/GenBank/DDBJ databases">
        <title>Genome sequencing project for genomic taxonomy and phylogenomics of Bacillus-like bacteria.</title>
        <authorList>
            <person name="Liu B."/>
            <person name="Wang J."/>
            <person name="Zhu Y."/>
            <person name="Liu G."/>
            <person name="Chen Q."/>
            <person name="Chen Z."/>
            <person name="Lan J."/>
            <person name="Che J."/>
            <person name="Ge C."/>
            <person name="Shi H."/>
            <person name="Pan Z."/>
            <person name="Liu X."/>
        </authorList>
    </citation>
    <scope>NUCLEOTIDE SEQUENCE [LARGE SCALE GENOMIC DNA]</scope>
    <source>
        <strain evidence="8">FJAT-4402</strain>
    </source>
</reference>
<dbReference type="GO" id="GO:0046394">
    <property type="term" value="P:carboxylic acid biosynthetic process"/>
    <property type="evidence" value="ECO:0007669"/>
    <property type="project" value="UniProtKB-ARBA"/>
</dbReference>
<comment type="cofactor">
    <cofactor evidence="1 6">
        <name>pyridoxal 5'-phosphate</name>
        <dbReference type="ChEBI" id="CHEBI:597326"/>
    </cofactor>
</comment>
<dbReference type="InterPro" id="IPR001544">
    <property type="entry name" value="Aminotrans_IV"/>
</dbReference>
<dbReference type="AlphaFoldDB" id="A0A0M4GBW5"/>
<dbReference type="Gene3D" id="3.30.470.10">
    <property type="match status" value="1"/>
</dbReference>
<dbReference type="InterPro" id="IPR050571">
    <property type="entry name" value="Class-IV_PLP-Dep_Aminotrnsfr"/>
</dbReference>
<dbReference type="Gene3D" id="3.20.10.10">
    <property type="entry name" value="D-amino Acid Aminotransferase, subunit A, domain 2"/>
    <property type="match status" value="1"/>
</dbReference>
<evidence type="ECO:0000256" key="1">
    <source>
        <dbReference type="ARBA" id="ARBA00001933"/>
    </source>
</evidence>
<dbReference type="RefSeq" id="WP_053605135.1">
    <property type="nucleotide sequence ID" value="NZ_CP012600.1"/>
</dbReference>
<dbReference type="InterPro" id="IPR043131">
    <property type="entry name" value="BCAT-like_N"/>
</dbReference>
<dbReference type="Proteomes" id="UP000067625">
    <property type="component" value="Chromosome"/>
</dbReference>
<reference evidence="7 8" key="2">
    <citation type="journal article" date="2016" name="Int. J. Syst. Evol. Microbiol.">
        <title>Bacillus gobiensis sp. nov., isolated from a soil sample.</title>
        <authorList>
            <person name="Liu B."/>
            <person name="Liu G.H."/>
            <person name="Cetin S."/>
            <person name="Schumann P."/>
            <person name="Pan Z.Z."/>
            <person name="Chen Q.Q."/>
        </authorList>
    </citation>
    <scope>NUCLEOTIDE SEQUENCE [LARGE SCALE GENOMIC DNA]</scope>
    <source>
        <strain evidence="7 8">FJAT-4402</strain>
    </source>
</reference>
<evidence type="ECO:0000256" key="6">
    <source>
        <dbReference type="RuleBase" id="RU004516"/>
    </source>
</evidence>
<dbReference type="GO" id="GO:0005829">
    <property type="term" value="C:cytosol"/>
    <property type="evidence" value="ECO:0007669"/>
    <property type="project" value="TreeGrafter"/>
</dbReference>
<dbReference type="FunFam" id="3.20.10.10:FF:000002">
    <property type="entry name" value="D-alanine aminotransferase"/>
    <property type="match status" value="1"/>
</dbReference>
<evidence type="ECO:0000256" key="3">
    <source>
        <dbReference type="ARBA" id="ARBA00011738"/>
    </source>
</evidence>
<dbReference type="InterPro" id="IPR043132">
    <property type="entry name" value="BCAT-like_C"/>
</dbReference>
<evidence type="ECO:0000313" key="7">
    <source>
        <dbReference type="EMBL" id="ALC83295.1"/>
    </source>
</evidence>
<evidence type="ECO:0000256" key="2">
    <source>
        <dbReference type="ARBA" id="ARBA00009320"/>
    </source>
</evidence>
<dbReference type="GO" id="GO:0016829">
    <property type="term" value="F:lyase activity"/>
    <property type="evidence" value="ECO:0007669"/>
    <property type="project" value="UniProtKB-KW"/>
</dbReference>
<dbReference type="GO" id="GO:0008652">
    <property type="term" value="P:amino acid biosynthetic process"/>
    <property type="evidence" value="ECO:0007669"/>
    <property type="project" value="UniProtKB-ARBA"/>
</dbReference>
<sequence length="281" mass="31741">MIIYLNGQYVEEKEAMLSPLDHGFLYGVGVFESFCLIGAKPFLLEWHLERLHYALNDLGINIHLEKREVLHILAELLKRNRLQGGNARIRLNVSAGPGEKAAPSANPYLNPSVLILISPFQPDSIPEEKNGILLNLRRNTPEGHVRLKSHHFLNNIYAKKEVGNDSSKEGIFLTSDHYVAEGITSNIFWRKDQTVFTPSIGTGILNGVMRRYVLQVLKENGYEIRVGKFRKESLLEADEAWLTNSVQAIVPFAAIESSVYPGKNGMLTIFLKQVYNKERQA</sequence>
<evidence type="ECO:0000256" key="4">
    <source>
        <dbReference type="ARBA" id="ARBA00022898"/>
    </source>
</evidence>
<comment type="similarity">
    <text evidence="2 5">Belongs to the class-IV pyridoxal-phosphate-dependent aminotransferase family.</text>
</comment>
<dbReference type="InterPro" id="IPR036038">
    <property type="entry name" value="Aminotransferase-like"/>
</dbReference>
<accession>A0A0M4GBW5</accession>
<dbReference type="PROSITE" id="PS00770">
    <property type="entry name" value="AA_TRANSFER_CLASS_4"/>
    <property type="match status" value="1"/>
</dbReference>
<proteinExistence type="inferred from homology"/>
<organism evidence="7 8">
    <name type="scientific">Bacillus gobiensis</name>
    <dbReference type="NCBI Taxonomy" id="1441095"/>
    <lineage>
        <taxon>Bacteria</taxon>
        <taxon>Bacillati</taxon>
        <taxon>Bacillota</taxon>
        <taxon>Bacilli</taxon>
        <taxon>Bacillales</taxon>
        <taxon>Bacillaceae</taxon>
        <taxon>Bacillus</taxon>
    </lineage>
</organism>
<dbReference type="PANTHER" id="PTHR42743">
    <property type="entry name" value="AMINO-ACID AMINOTRANSFERASE"/>
    <property type="match status" value="1"/>
</dbReference>
<gene>
    <name evidence="7" type="ORF">AM592_18320</name>
</gene>
<evidence type="ECO:0000313" key="8">
    <source>
        <dbReference type="Proteomes" id="UP000067625"/>
    </source>
</evidence>
<dbReference type="PATRIC" id="fig|1441095.3.peg.4051"/>
<dbReference type="Pfam" id="PF01063">
    <property type="entry name" value="Aminotran_4"/>
    <property type="match status" value="1"/>
</dbReference>
<evidence type="ECO:0000256" key="5">
    <source>
        <dbReference type="RuleBase" id="RU004106"/>
    </source>
</evidence>
<keyword evidence="4 6" id="KW-0663">Pyridoxal phosphate</keyword>
<comment type="subunit">
    <text evidence="3">Homodimer.</text>
</comment>
<protein>
    <submittedName>
        <fullName evidence="7">4-amino-4-deoxychorismate lyase</fullName>
    </submittedName>
</protein>
<name>A0A0M4GBW5_9BACI</name>
<dbReference type="EMBL" id="CP012600">
    <property type="protein sequence ID" value="ALC83295.1"/>
    <property type="molecule type" value="Genomic_DNA"/>
</dbReference>